<dbReference type="PRINTS" id="PR00069">
    <property type="entry name" value="ALDKETRDTASE"/>
</dbReference>
<evidence type="ECO:0000259" key="2">
    <source>
        <dbReference type="Pfam" id="PF00248"/>
    </source>
</evidence>
<protein>
    <recommendedName>
        <fullName evidence="2">NADP-dependent oxidoreductase domain-containing protein</fullName>
    </recommendedName>
</protein>
<evidence type="ECO:0000313" key="4">
    <source>
        <dbReference type="Proteomes" id="UP001274830"/>
    </source>
</evidence>
<feature type="domain" description="NADP-dependent oxidoreductase" evidence="2">
    <location>
        <begin position="9"/>
        <end position="302"/>
    </location>
</feature>
<dbReference type="Gene3D" id="3.20.20.100">
    <property type="entry name" value="NADP-dependent oxidoreductase domain"/>
    <property type="match status" value="1"/>
</dbReference>
<dbReference type="InterPro" id="IPR020471">
    <property type="entry name" value="AKR"/>
</dbReference>
<proteinExistence type="predicted"/>
<dbReference type="Proteomes" id="UP001274830">
    <property type="component" value="Unassembled WGS sequence"/>
</dbReference>
<dbReference type="InterPro" id="IPR050523">
    <property type="entry name" value="AKR_Detox_Biosynth"/>
</dbReference>
<dbReference type="PROSITE" id="PS00062">
    <property type="entry name" value="ALDOKETO_REDUCTASE_2"/>
    <property type="match status" value="1"/>
</dbReference>
<dbReference type="EMBL" id="JAUTXT010000036">
    <property type="protein sequence ID" value="KAK3672113.1"/>
    <property type="molecule type" value="Genomic_DNA"/>
</dbReference>
<dbReference type="InterPro" id="IPR036812">
    <property type="entry name" value="NAD(P)_OxRdtase_dom_sf"/>
</dbReference>
<dbReference type="AlphaFoldDB" id="A0AAE0TV24"/>
<name>A0AAE0TV24_9PEZI</name>
<sequence length="321" mass="35055">MAPSTPVNIILGTHTVGDKQVPGTQGIVHFSEDKDVKELLDTFYERGYRQLDTASLYPGSEVSLGRAGAPSRFTIHTKVHSGPPGAHEPAKLKQSVEKSLLELKTDSVETMFLHVPDRQTPFEDVAKTMDELAKTGAFKRVGLSNYAPDEVKRFLEICEQHGYTKPSVYQGHYNALVRGGEEALFPLLRQHNMSFFAYSAAAAGIFAEANPDSSRWKDDNQIGQIYSMIYSQPAVQAAVAKVREDALKHNIGGHAAALRWTAYHSILDGRYGDAIIFAVSKLSQLHSSLDAIEAGPLPDELAGDMSAVFATMGETAPPFHL</sequence>
<accession>A0AAE0TV24</accession>
<organism evidence="3 4">
    <name type="scientific">Recurvomyces mirabilis</name>
    <dbReference type="NCBI Taxonomy" id="574656"/>
    <lineage>
        <taxon>Eukaryota</taxon>
        <taxon>Fungi</taxon>
        <taxon>Dikarya</taxon>
        <taxon>Ascomycota</taxon>
        <taxon>Pezizomycotina</taxon>
        <taxon>Dothideomycetes</taxon>
        <taxon>Dothideomycetidae</taxon>
        <taxon>Mycosphaerellales</taxon>
        <taxon>Teratosphaeriaceae</taxon>
        <taxon>Recurvomyces</taxon>
    </lineage>
</organism>
<dbReference type="InterPro" id="IPR023210">
    <property type="entry name" value="NADP_OxRdtase_dom"/>
</dbReference>
<evidence type="ECO:0000256" key="1">
    <source>
        <dbReference type="ARBA" id="ARBA00023002"/>
    </source>
</evidence>
<dbReference type="GO" id="GO:0016491">
    <property type="term" value="F:oxidoreductase activity"/>
    <property type="evidence" value="ECO:0007669"/>
    <property type="project" value="UniProtKB-KW"/>
</dbReference>
<dbReference type="InterPro" id="IPR018170">
    <property type="entry name" value="Aldo/ket_reductase_CS"/>
</dbReference>
<evidence type="ECO:0000313" key="3">
    <source>
        <dbReference type="EMBL" id="KAK3672113.1"/>
    </source>
</evidence>
<dbReference type="PANTHER" id="PTHR43364">
    <property type="entry name" value="NADH-SPECIFIC METHYLGLYOXAL REDUCTASE-RELATED"/>
    <property type="match status" value="1"/>
</dbReference>
<dbReference type="PANTHER" id="PTHR43364:SF4">
    <property type="entry name" value="NAD(P)-LINKED OXIDOREDUCTASE SUPERFAMILY PROTEIN"/>
    <property type="match status" value="1"/>
</dbReference>
<comment type="caution">
    <text evidence="3">The sequence shown here is derived from an EMBL/GenBank/DDBJ whole genome shotgun (WGS) entry which is preliminary data.</text>
</comment>
<keyword evidence="4" id="KW-1185">Reference proteome</keyword>
<keyword evidence="1" id="KW-0560">Oxidoreductase</keyword>
<reference evidence="3" key="1">
    <citation type="submission" date="2023-07" db="EMBL/GenBank/DDBJ databases">
        <title>Black Yeasts Isolated from many extreme environments.</title>
        <authorList>
            <person name="Coleine C."/>
            <person name="Stajich J.E."/>
            <person name="Selbmann L."/>
        </authorList>
    </citation>
    <scope>NUCLEOTIDE SEQUENCE</scope>
    <source>
        <strain evidence="3">CCFEE 5485</strain>
    </source>
</reference>
<dbReference type="SUPFAM" id="SSF51430">
    <property type="entry name" value="NAD(P)-linked oxidoreductase"/>
    <property type="match status" value="1"/>
</dbReference>
<dbReference type="Pfam" id="PF00248">
    <property type="entry name" value="Aldo_ket_red"/>
    <property type="match status" value="1"/>
</dbReference>
<gene>
    <name evidence="3" type="ORF">LTR78_008084</name>
</gene>